<proteinExistence type="predicted"/>
<evidence type="ECO:0008006" key="3">
    <source>
        <dbReference type="Google" id="ProtNLM"/>
    </source>
</evidence>
<protein>
    <recommendedName>
        <fullName evidence="3">Transcriptional regulator</fullName>
    </recommendedName>
</protein>
<dbReference type="RefSeq" id="WP_216437996.1">
    <property type="nucleotide sequence ID" value="NZ_JAHLQF010000001.1"/>
</dbReference>
<evidence type="ECO:0000313" key="1">
    <source>
        <dbReference type="EMBL" id="MBU5483636.1"/>
    </source>
</evidence>
<dbReference type="EMBL" id="JAHLQF010000001">
    <property type="protein sequence ID" value="MBU5483636.1"/>
    <property type="molecule type" value="Genomic_DNA"/>
</dbReference>
<gene>
    <name evidence="1" type="ORF">KQI86_04790</name>
</gene>
<dbReference type="Proteomes" id="UP000726170">
    <property type="component" value="Unassembled WGS sequence"/>
</dbReference>
<organism evidence="1 2">
    <name type="scientific">Clostridium mobile</name>
    <dbReference type="NCBI Taxonomy" id="2841512"/>
    <lineage>
        <taxon>Bacteria</taxon>
        <taxon>Bacillati</taxon>
        <taxon>Bacillota</taxon>
        <taxon>Clostridia</taxon>
        <taxon>Eubacteriales</taxon>
        <taxon>Clostridiaceae</taxon>
        <taxon>Clostridium</taxon>
    </lineage>
</organism>
<sequence>MRERIENLNIGIIGPLDSCKKISEVIKKYFPKLTAKIYAVSKIEEAYLEIEKSQKECEGLVFTGVGVYSKVIEKVDPSVPYVYTPFLTSSIMKSLWELKEKFPYCKNISIDIVKKSEVKDILEELNLNDINVQAMDYNHLYTEQDYVDFHVTMHEKEEVSVSIIGLGWVYEEVKKKGYPAIRLYSTKSAIKSTINDLLYKIKEAEAKEATMVVQLLSVKNQENISQYKALEIRTLIESNLVGYLKEIQGSIFNLKSDQYIIFSTRGAIENTENLVKLKNTLDYLEKNNIKIFVGTGLGRTAYESEINARKALQIAAKEEKSCIFKVDGNKIEGPLLEEEELTYNLTMDNSEVEEMAELINLNPLYIRKINAIKEKYSKDTFTSEELAQYLNISIRSANRIIKKILDNNCGEVVGLESNNSLGRPKKIIKINFDKN</sequence>
<name>A0ABS6EEK0_9CLOT</name>
<evidence type="ECO:0000313" key="2">
    <source>
        <dbReference type="Proteomes" id="UP000726170"/>
    </source>
</evidence>
<keyword evidence="2" id="KW-1185">Reference proteome</keyword>
<accession>A0ABS6EEK0</accession>
<comment type="caution">
    <text evidence="1">The sequence shown here is derived from an EMBL/GenBank/DDBJ whole genome shotgun (WGS) entry which is preliminary data.</text>
</comment>
<reference evidence="1 2" key="1">
    <citation type="submission" date="2021-06" db="EMBL/GenBank/DDBJ databases">
        <authorList>
            <person name="Sun Q."/>
            <person name="Li D."/>
        </authorList>
    </citation>
    <scope>NUCLEOTIDE SEQUENCE [LARGE SCALE GENOMIC DNA]</scope>
    <source>
        <strain evidence="1 2">MSJ-11</strain>
    </source>
</reference>